<feature type="domain" description="NodB homology" evidence="3">
    <location>
        <begin position="94"/>
        <end position="274"/>
    </location>
</feature>
<dbReference type="InterPro" id="IPR002509">
    <property type="entry name" value="NODB_dom"/>
</dbReference>
<feature type="signal peptide" evidence="2">
    <location>
        <begin position="1"/>
        <end position="24"/>
    </location>
</feature>
<dbReference type="Pfam" id="PF01522">
    <property type="entry name" value="Polysacc_deac_1"/>
    <property type="match status" value="1"/>
</dbReference>
<reference evidence="4 5" key="1">
    <citation type="submission" date="2023-07" db="EMBL/GenBank/DDBJ databases">
        <title>Genomic Encyclopedia of Type Strains, Phase IV (KMG-IV): sequencing the most valuable type-strain genomes for metagenomic binning, comparative biology and taxonomic classification.</title>
        <authorList>
            <person name="Goeker M."/>
        </authorList>
    </citation>
    <scope>NUCLEOTIDE SEQUENCE [LARGE SCALE GENOMIC DNA]</scope>
    <source>
        <strain evidence="4 5">DSM 19154</strain>
    </source>
</reference>
<dbReference type="Proteomes" id="UP001225034">
    <property type="component" value="Unassembled WGS sequence"/>
</dbReference>
<evidence type="ECO:0000313" key="4">
    <source>
        <dbReference type="EMBL" id="MDQ0206497.1"/>
    </source>
</evidence>
<dbReference type="Gene3D" id="3.20.20.370">
    <property type="entry name" value="Glycoside hydrolase/deacetylase"/>
    <property type="match status" value="1"/>
</dbReference>
<dbReference type="PROSITE" id="PS51677">
    <property type="entry name" value="NODB"/>
    <property type="match status" value="1"/>
</dbReference>
<evidence type="ECO:0000259" key="3">
    <source>
        <dbReference type="PROSITE" id="PS51677"/>
    </source>
</evidence>
<comment type="caution">
    <text evidence="4">The sequence shown here is derived from an EMBL/GenBank/DDBJ whole genome shotgun (WGS) entry which is preliminary data.</text>
</comment>
<dbReference type="InterPro" id="IPR011330">
    <property type="entry name" value="Glyco_hydro/deAcase_b/a-brl"/>
</dbReference>
<dbReference type="SUPFAM" id="SSF88713">
    <property type="entry name" value="Glycoside hydrolase/deacetylase"/>
    <property type="match status" value="1"/>
</dbReference>
<protein>
    <submittedName>
        <fullName evidence="4">Peptidoglycan/xylan/chitin deacetylase (PgdA/CDA1 family)</fullName>
    </submittedName>
</protein>
<dbReference type="RefSeq" id="WP_306980952.1">
    <property type="nucleotide sequence ID" value="NZ_JAUSUA010000001.1"/>
</dbReference>
<sequence length="280" mass="32093">MKKAILYSSLSVVLLSACTNGAQEAGGPEEETEVPDQQEEQPEDETEIETEEEEESSEPADDADEEEVEVEVEPEYEINDVVWTVDPIDDANPQVVLATFDDAPDQHAVEMAETLKENDVPAIFFVNGHFLDTDEEKEMLKEIHNMGFPIGNHTMTHQDLKSISEEEQYEEIIEVSDIVEDIIGERPRFFRAPFGSNTDYSRELVEEEGMILMNWTYGYDWEPEYQDAEALADIMVNTEFLQNGANLLMHDREWTNEALQDIIDGLRDQDYEFVDPELIK</sequence>
<keyword evidence="2" id="KW-0732">Signal</keyword>
<dbReference type="InterPro" id="IPR050248">
    <property type="entry name" value="Polysacc_deacetylase_ArnD"/>
</dbReference>
<keyword evidence="5" id="KW-1185">Reference proteome</keyword>
<evidence type="ECO:0000256" key="1">
    <source>
        <dbReference type="SAM" id="MobiDB-lite"/>
    </source>
</evidence>
<dbReference type="PROSITE" id="PS51257">
    <property type="entry name" value="PROKAR_LIPOPROTEIN"/>
    <property type="match status" value="1"/>
</dbReference>
<proteinExistence type="predicted"/>
<accession>A0ABT9YF81</accession>
<feature type="chain" id="PRO_5046666582" evidence="2">
    <location>
        <begin position="25"/>
        <end position="280"/>
    </location>
</feature>
<gene>
    <name evidence="4" type="ORF">J2S05_001271</name>
</gene>
<name>A0ABT9YF81_9BACI</name>
<evidence type="ECO:0000256" key="2">
    <source>
        <dbReference type="SAM" id="SignalP"/>
    </source>
</evidence>
<dbReference type="EMBL" id="JAUSUA010000001">
    <property type="protein sequence ID" value="MDQ0206497.1"/>
    <property type="molecule type" value="Genomic_DNA"/>
</dbReference>
<feature type="compositionally biased region" description="Acidic residues" evidence="1">
    <location>
        <begin position="27"/>
        <end position="77"/>
    </location>
</feature>
<organism evidence="4 5">
    <name type="scientific">Alkalicoccobacillus murimartini</name>
    <dbReference type="NCBI Taxonomy" id="171685"/>
    <lineage>
        <taxon>Bacteria</taxon>
        <taxon>Bacillati</taxon>
        <taxon>Bacillota</taxon>
        <taxon>Bacilli</taxon>
        <taxon>Bacillales</taxon>
        <taxon>Bacillaceae</taxon>
        <taxon>Alkalicoccobacillus</taxon>
    </lineage>
</organism>
<evidence type="ECO:0000313" key="5">
    <source>
        <dbReference type="Proteomes" id="UP001225034"/>
    </source>
</evidence>
<feature type="region of interest" description="Disordered" evidence="1">
    <location>
        <begin position="21"/>
        <end position="77"/>
    </location>
</feature>
<dbReference type="PANTHER" id="PTHR10587">
    <property type="entry name" value="GLYCOSYL TRANSFERASE-RELATED"/>
    <property type="match status" value="1"/>
</dbReference>